<keyword evidence="2" id="KW-1185">Reference proteome</keyword>
<dbReference type="OrthoDB" id="3180855at2"/>
<dbReference type="AlphaFoldDB" id="A0A1H3ZR62"/>
<evidence type="ECO:0000313" key="2">
    <source>
        <dbReference type="Proteomes" id="UP000199288"/>
    </source>
</evidence>
<accession>A0A1H3ZR62</accession>
<gene>
    <name evidence="1" type="ORF">SAMN02910418_01254</name>
</gene>
<dbReference type="EMBL" id="FNQV01000006">
    <property type="protein sequence ID" value="SEA26105.1"/>
    <property type="molecule type" value="Genomic_DNA"/>
</dbReference>
<dbReference type="PROSITE" id="PS01229">
    <property type="entry name" value="COF_2"/>
    <property type="match status" value="1"/>
</dbReference>
<dbReference type="RefSeq" id="WP_092563718.1">
    <property type="nucleotide sequence ID" value="NZ_FNQV01000006.1"/>
</dbReference>
<dbReference type="PANTHER" id="PTHR10000">
    <property type="entry name" value="PHOSPHOSERINE PHOSPHATASE"/>
    <property type="match status" value="1"/>
</dbReference>
<evidence type="ECO:0000313" key="1">
    <source>
        <dbReference type="EMBL" id="SEA26105.1"/>
    </source>
</evidence>
<organism evidence="1 2">
    <name type="scientific">Bowdeniella nasicola</name>
    <dbReference type="NCBI Taxonomy" id="208480"/>
    <lineage>
        <taxon>Bacteria</taxon>
        <taxon>Bacillati</taxon>
        <taxon>Actinomycetota</taxon>
        <taxon>Actinomycetes</taxon>
        <taxon>Actinomycetales</taxon>
        <taxon>Actinomycetaceae</taxon>
        <taxon>Bowdeniella</taxon>
    </lineage>
</organism>
<dbReference type="GO" id="GO:0005829">
    <property type="term" value="C:cytosol"/>
    <property type="evidence" value="ECO:0007669"/>
    <property type="project" value="TreeGrafter"/>
</dbReference>
<protein>
    <submittedName>
        <fullName evidence="1">HAD-superfamily hydrolase, subfamily IIB</fullName>
    </submittedName>
</protein>
<dbReference type="Pfam" id="PF08282">
    <property type="entry name" value="Hydrolase_3"/>
    <property type="match status" value="1"/>
</dbReference>
<dbReference type="Gene3D" id="3.40.50.1000">
    <property type="entry name" value="HAD superfamily/HAD-like"/>
    <property type="match status" value="1"/>
</dbReference>
<reference evidence="2" key="1">
    <citation type="submission" date="2016-10" db="EMBL/GenBank/DDBJ databases">
        <authorList>
            <person name="Varghese N."/>
            <person name="Submissions S."/>
        </authorList>
    </citation>
    <scope>NUCLEOTIDE SEQUENCE [LARGE SCALE GENOMIC DNA]</scope>
    <source>
        <strain evidence="2">KPR-1</strain>
    </source>
</reference>
<dbReference type="Proteomes" id="UP000199288">
    <property type="component" value="Unassembled WGS sequence"/>
</dbReference>
<dbReference type="SUPFAM" id="SSF56784">
    <property type="entry name" value="HAD-like"/>
    <property type="match status" value="1"/>
</dbReference>
<name>A0A1H3ZR62_9ACTO</name>
<dbReference type="GO" id="GO:0000287">
    <property type="term" value="F:magnesium ion binding"/>
    <property type="evidence" value="ECO:0007669"/>
    <property type="project" value="TreeGrafter"/>
</dbReference>
<proteinExistence type="predicted"/>
<dbReference type="GO" id="GO:0016791">
    <property type="term" value="F:phosphatase activity"/>
    <property type="evidence" value="ECO:0007669"/>
    <property type="project" value="TreeGrafter"/>
</dbReference>
<sequence length="282" mass="29565">MTSAPARPRLSPPASLAPSEELLVALDIDGTIVQIDGYLHPVVAKGITAMRRRGAAVVLATGRGVDGVLPIARQLGMSDGYAVCANGAVVLQFDDSPAGYHLSDVVTFDPASALDQLRERIPSALFLVEDGNGDHYTTGPFPDGELATAPPIVPFERLRHMAATRVTVRAPDVPSAEFAELIADTGLHGVGYYIGWSAWLDIAPQGVSKASALEMLRGRLQIAPHATVAVGDGSNDVEMLAWAHYSVAMGQAPPQVQAQANEVTAPVTEGGLAYVLSAILTR</sequence>
<dbReference type="Gene3D" id="3.30.1240.10">
    <property type="match status" value="1"/>
</dbReference>
<dbReference type="PANTHER" id="PTHR10000:SF8">
    <property type="entry name" value="HAD SUPERFAMILY HYDROLASE-LIKE, TYPE 3"/>
    <property type="match status" value="1"/>
</dbReference>
<dbReference type="InterPro" id="IPR036412">
    <property type="entry name" value="HAD-like_sf"/>
</dbReference>
<dbReference type="InterPro" id="IPR023214">
    <property type="entry name" value="HAD_sf"/>
</dbReference>
<keyword evidence="1" id="KW-0378">Hydrolase</keyword>